<name>A0A4Y2EJL4_ARAVE</name>
<proteinExistence type="predicted"/>
<evidence type="ECO:0000313" key="1">
    <source>
        <dbReference type="EMBL" id="GBM29350.1"/>
    </source>
</evidence>
<protein>
    <submittedName>
        <fullName evidence="1">Uncharacterized protein</fullName>
    </submittedName>
</protein>
<accession>A0A4Y2EJL4</accession>
<dbReference type="AlphaFoldDB" id="A0A4Y2EJL4"/>
<organism evidence="1 2">
    <name type="scientific">Araneus ventricosus</name>
    <name type="common">Orbweaver spider</name>
    <name type="synonym">Epeira ventricosa</name>
    <dbReference type="NCBI Taxonomy" id="182803"/>
    <lineage>
        <taxon>Eukaryota</taxon>
        <taxon>Metazoa</taxon>
        <taxon>Ecdysozoa</taxon>
        <taxon>Arthropoda</taxon>
        <taxon>Chelicerata</taxon>
        <taxon>Arachnida</taxon>
        <taxon>Araneae</taxon>
        <taxon>Araneomorphae</taxon>
        <taxon>Entelegynae</taxon>
        <taxon>Araneoidea</taxon>
        <taxon>Araneidae</taxon>
        <taxon>Araneus</taxon>
    </lineage>
</organism>
<keyword evidence="2" id="KW-1185">Reference proteome</keyword>
<reference evidence="1 2" key="1">
    <citation type="journal article" date="2019" name="Sci. Rep.">
        <title>Orb-weaving spider Araneus ventricosus genome elucidates the spidroin gene catalogue.</title>
        <authorList>
            <person name="Kono N."/>
            <person name="Nakamura H."/>
            <person name="Ohtoshi R."/>
            <person name="Moran D.A.P."/>
            <person name="Shinohara A."/>
            <person name="Yoshida Y."/>
            <person name="Fujiwara M."/>
            <person name="Mori M."/>
            <person name="Tomita M."/>
            <person name="Arakawa K."/>
        </authorList>
    </citation>
    <scope>NUCLEOTIDE SEQUENCE [LARGE SCALE GENOMIC DNA]</scope>
</reference>
<feature type="non-terminal residue" evidence="1">
    <location>
        <position position="1"/>
    </location>
</feature>
<dbReference type="EMBL" id="BGPR01093012">
    <property type="protein sequence ID" value="GBM29350.1"/>
    <property type="molecule type" value="Genomic_DNA"/>
</dbReference>
<comment type="caution">
    <text evidence="1">The sequence shown here is derived from an EMBL/GenBank/DDBJ whole genome shotgun (WGS) entry which is preliminary data.</text>
</comment>
<gene>
    <name evidence="1" type="ORF">AVEN_231662_1</name>
</gene>
<dbReference type="Proteomes" id="UP000499080">
    <property type="component" value="Unassembled WGS sequence"/>
</dbReference>
<evidence type="ECO:0000313" key="2">
    <source>
        <dbReference type="Proteomes" id="UP000499080"/>
    </source>
</evidence>
<sequence>RALDPMHGRSSVESGFEPEAYGREVETLPLGHRGLSLSKGVVVKRRPPFSPLFS</sequence>